<dbReference type="EMBL" id="FODS01000013">
    <property type="protein sequence ID" value="SEO83528.1"/>
    <property type="molecule type" value="Genomic_DNA"/>
</dbReference>
<keyword evidence="3" id="KW-1185">Reference proteome</keyword>
<dbReference type="Proteomes" id="UP000198893">
    <property type="component" value="Unassembled WGS sequence"/>
</dbReference>
<gene>
    <name evidence="2" type="ORF">SAMN04490248_11398</name>
</gene>
<sequence length="182" mass="20179">MVPSLALILIALNRQTSRSNETRETTMKHLASMTLIAAGPALAVALTQSGAALANPDERQAIDDRLQQYEARFNEEDAVALSELFDEEVVYYGPLGKIFEGRAAVEERYRQNFEAGFSDMTVETIEIEVIGDTAWDIARYTITNPQGEPLEGYHLAILEKVDGDWIVQRTLVNAVIPEPPAQ</sequence>
<dbReference type="SUPFAM" id="SSF54427">
    <property type="entry name" value="NTF2-like"/>
    <property type="match status" value="1"/>
</dbReference>
<dbReference type="AlphaFoldDB" id="A0A1H8SYT6"/>
<organism evidence="2 3">
    <name type="scientific">Salinihabitans flavidus</name>
    <dbReference type="NCBI Taxonomy" id="569882"/>
    <lineage>
        <taxon>Bacteria</taxon>
        <taxon>Pseudomonadati</taxon>
        <taxon>Pseudomonadota</taxon>
        <taxon>Alphaproteobacteria</taxon>
        <taxon>Rhodobacterales</taxon>
        <taxon>Roseobacteraceae</taxon>
        <taxon>Salinihabitans</taxon>
    </lineage>
</organism>
<reference evidence="2 3" key="1">
    <citation type="submission" date="2016-10" db="EMBL/GenBank/DDBJ databases">
        <authorList>
            <person name="de Groot N.N."/>
        </authorList>
    </citation>
    <scope>NUCLEOTIDE SEQUENCE [LARGE SCALE GENOMIC DNA]</scope>
    <source>
        <strain evidence="2 3">DSM 27842</strain>
    </source>
</reference>
<dbReference type="STRING" id="569882.SAMN04490248_11398"/>
<dbReference type="InterPro" id="IPR032710">
    <property type="entry name" value="NTF2-like_dom_sf"/>
</dbReference>
<accession>A0A1H8SYT6</accession>
<name>A0A1H8SYT6_9RHOB</name>
<protein>
    <recommendedName>
        <fullName evidence="1">DUF4440 domain-containing protein</fullName>
    </recommendedName>
</protein>
<evidence type="ECO:0000313" key="2">
    <source>
        <dbReference type="EMBL" id="SEO83528.1"/>
    </source>
</evidence>
<feature type="domain" description="DUF4440" evidence="1">
    <location>
        <begin position="65"/>
        <end position="166"/>
    </location>
</feature>
<dbReference type="InterPro" id="IPR011944">
    <property type="entry name" value="Steroid_delta5-4_isomerase"/>
</dbReference>
<dbReference type="NCBIfam" id="TIGR02246">
    <property type="entry name" value="SgcJ/EcaC family oxidoreductase"/>
    <property type="match status" value="1"/>
</dbReference>
<evidence type="ECO:0000313" key="3">
    <source>
        <dbReference type="Proteomes" id="UP000198893"/>
    </source>
</evidence>
<dbReference type="Gene3D" id="3.10.450.50">
    <property type="match status" value="1"/>
</dbReference>
<dbReference type="InterPro" id="IPR027843">
    <property type="entry name" value="DUF4440"/>
</dbReference>
<dbReference type="Pfam" id="PF14534">
    <property type="entry name" value="DUF4440"/>
    <property type="match status" value="1"/>
</dbReference>
<dbReference type="OrthoDB" id="7630482at2"/>
<evidence type="ECO:0000259" key="1">
    <source>
        <dbReference type="Pfam" id="PF14534"/>
    </source>
</evidence>
<proteinExistence type="predicted"/>